<dbReference type="Pfam" id="PF01565">
    <property type="entry name" value="FAD_binding_4"/>
    <property type="match status" value="1"/>
</dbReference>
<evidence type="ECO:0000313" key="8">
    <source>
        <dbReference type="Proteomes" id="UP001597063"/>
    </source>
</evidence>
<dbReference type="InterPro" id="IPR016169">
    <property type="entry name" value="FAD-bd_PCMH_sub2"/>
</dbReference>
<feature type="domain" description="FAD-binding PCMH-type" evidence="6">
    <location>
        <begin position="30"/>
        <end position="200"/>
    </location>
</feature>
<dbReference type="SUPFAM" id="SSF56176">
    <property type="entry name" value="FAD-binding/transporter-associated domain-like"/>
    <property type="match status" value="1"/>
</dbReference>
<dbReference type="InterPro" id="IPR036318">
    <property type="entry name" value="FAD-bd_PCMH-like_sf"/>
</dbReference>
<protein>
    <submittedName>
        <fullName evidence="7">FAD-binding oxidoreductase</fullName>
    </submittedName>
</protein>
<keyword evidence="4" id="KW-0274">FAD</keyword>
<dbReference type="InterPro" id="IPR016167">
    <property type="entry name" value="FAD-bd_PCMH_sub1"/>
</dbReference>
<sequence length="465" mass="48138">MRTAARLDAGVSLPGEPGYEKATRVFNLSAPARPAAAVTATTPEQVQAAVRYARAARLPVRVHTTGHASAAGRPMDGALLVRPRLRGRVRADAGRRIARIPAGTTWGEVVREVARQGLAVAHGSSALVGAVGYLLGGGVSFYGRTAGLASNAVRAVELVTADGEARRVDAASDPELFWAVRGGGGGLGVVTAVEVGLFPASQVVTGAAFWPAAQAGRLLPAWLAWSRHAPEEATTSLRIIDLPPGPDLPSHLRSGPVVCVDGAVLAATPDDVRTARRQAEDLLGPLRAIAVPIVDTWRPAAPAAVLGAHLDAPDPVPFIGDHMLLDGLGGDAADAFLRVAGEGSGSPLVLAGFRHLGGAFDRPDPAGGALTRVRGPYAYMASGAPIGPVTGTALREHCAKIRDALAPWDTGWTVPSLVESAAQPQRHLTEQEVRGVDRVRTRVDPDGLFRGDVAPNATALAADRR</sequence>
<evidence type="ECO:0000256" key="1">
    <source>
        <dbReference type="ARBA" id="ARBA00001974"/>
    </source>
</evidence>
<keyword evidence="5" id="KW-0560">Oxidoreductase</keyword>
<proteinExistence type="inferred from homology"/>
<dbReference type="EMBL" id="JBHTGP010000038">
    <property type="protein sequence ID" value="MFD0692223.1"/>
    <property type="molecule type" value="Genomic_DNA"/>
</dbReference>
<gene>
    <name evidence="7" type="ORF">ACFQZM_47590</name>
</gene>
<dbReference type="PANTHER" id="PTHR42973">
    <property type="entry name" value="BINDING OXIDOREDUCTASE, PUTATIVE (AFU_ORTHOLOGUE AFUA_1G17690)-RELATED"/>
    <property type="match status" value="1"/>
</dbReference>
<keyword evidence="8" id="KW-1185">Reference proteome</keyword>
<dbReference type="Proteomes" id="UP001597063">
    <property type="component" value="Unassembled WGS sequence"/>
</dbReference>
<name>A0ABW2Y0Z4_9ACTN</name>
<comment type="similarity">
    <text evidence="2">Belongs to the oxygen-dependent FAD-linked oxidoreductase family.</text>
</comment>
<dbReference type="InterPro" id="IPR016166">
    <property type="entry name" value="FAD-bd_PCMH"/>
</dbReference>
<keyword evidence="3" id="KW-0285">Flavoprotein</keyword>
<dbReference type="PANTHER" id="PTHR42973:SF39">
    <property type="entry name" value="FAD-BINDING PCMH-TYPE DOMAIN-CONTAINING PROTEIN"/>
    <property type="match status" value="1"/>
</dbReference>
<dbReference type="RefSeq" id="WP_131755982.1">
    <property type="nucleotide sequence ID" value="NZ_CAACUY010000010.1"/>
</dbReference>
<organism evidence="7 8">
    <name type="scientific">Actinomadura fibrosa</name>
    <dbReference type="NCBI Taxonomy" id="111802"/>
    <lineage>
        <taxon>Bacteria</taxon>
        <taxon>Bacillati</taxon>
        <taxon>Actinomycetota</taxon>
        <taxon>Actinomycetes</taxon>
        <taxon>Streptosporangiales</taxon>
        <taxon>Thermomonosporaceae</taxon>
        <taxon>Actinomadura</taxon>
    </lineage>
</organism>
<comment type="cofactor">
    <cofactor evidence="1">
        <name>FAD</name>
        <dbReference type="ChEBI" id="CHEBI:57692"/>
    </cofactor>
</comment>
<dbReference type="InterPro" id="IPR006094">
    <property type="entry name" value="Oxid_FAD_bind_N"/>
</dbReference>
<dbReference type="PROSITE" id="PS51387">
    <property type="entry name" value="FAD_PCMH"/>
    <property type="match status" value="1"/>
</dbReference>
<evidence type="ECO:0000259" key="6">
    <source>
        <dbReference type="PROSITE" id="PS51387"/>
    </source>
</evidence>
<reference evidence="8" key="1">
    <citation type="journal article" date="2019" name="Int. J. Syst. Evol. Microbiol.">
        <title>The Global Catalogue of Microorganisms (GCM) 10K type strain sequencing project: providing services to taxonomists for standard genome sequencing and annotation.</title>
        <authorList>
            <consortium name="The Broad Institute Genomics Platform"/>
            <consortium name="The Broad Institute Genome Sequencing Center for Infectious Disease"/>
            <person name="Wu L."/>
            <person name="Ma J."/>
        </authorList>
    </citation>
    <scope>NUCLEOTIDE SEQUENCE [LARGE SCALE GENOMIC DNA]</scope>
    <source>
        <strain evidence="8">JCM 9371</strain>
    </source>
</reference>
<dbReference type="Gene3D" id="3.40.462.20">
    <property type="match status" value="1"/>
</dbReference>
<dbReference type="Gene3D" id="3.30.465.10">
    <property type="match status" value="1"/>
</dbReference>
<evidence type="ECO:0000256" key="4">
    <source>
        <dbReference type="ARBA" id="ARBA00022827"/>
    </source>
</evidence>
<evidence type="ECO:0000256" key="3">
    <source>
        <dbReference type="ARBA" id="ARBA00022630"/>
    </source>
</evidence>
<dbReference type="Gene3D" id="3.30.43.10">
    <property type="entry name" value="Uridine Diphospho-n-acetylenolpyruvylglucosamine Reductase, domain 2"/>
    <property type="match status" value="1"/>
</dbReference>
<evidence type="ECO:0000256" key="2">
    <source>
        <dbReference type="ARBA" id="ARBA00005466"/>
    </source>
</evidence>
<evidence type="ECO:0000256" key="5">
    <source>
        <dbReference type="ARBA" id="ARBA00023002"/>
    </source>
</evidence>
<dbReference type="InterPro" id="IPR050416">
    <property type="entry name" value="FAD-linked_Oxidoreductase"/>
</dbReference>
<comment type="caution">
    <text evidence="7">The sequence shown here is derived from an EMBL/GenBank/DDBJ whole genome shotgun (WGS) entry which is preliminary data.</text>
</comment>
<accession>A0ABW2Y0Z4</accession>
<evidence type="ECO:0000313" key="7">
    <source>
        <dbReference type="EMBL" id="MFD0692223.1"/>
    </source>
</evidence>